<evidence type="ECO:0000313" key="3">
    <source>
        <dbReference type="EMBL" id="ODM06704.1"/>
    </source>
</evidence>
<sequence>MWVRKKLLFIVEAMGGGVFTYIVDLANGLIDKYELYIAYAVRPQTPADYRDYFDERIHLIEVKNFTRSVNLIKDIKAFFEIKRIASGINPYIIHLHSSKAGALGRWAFNGKKKALFYTPHGYSFLMQNHSATKRFVYKMVEIVSAKRKCMTISCSEGEHLETLKLTKSAAYVDNGINIKKIQNLLSSIVPERERPFTVFTLGRICYQKNPVLFNQIAEVIPEVHFLWIGDGEMREELKASNIEITGWMDRKDALSKSVSADVFLLTSLWEGLPISLLEAMYMKKPCVVNDVIGNHDVIHNGVNGYVCNKVSEFVASIKDVIAGKAERLAEAAYEDILNKYNTTDMADKYLAIYDEALEIFGGGVFLLNIQLYTTHAMVLNRRCA</sequence>
<dbReference type="InterPro" id="IPR028098">
    <property type="entry name" value="Glyco_trans_4-like_N"/>
</dbReference>
<dbReference type="Proteomes" id="UP000094067">
    <property type="component" value="Unassembled WGS sequence"/>
</dbReference>
<comment type="caution">
    <text evidence="3">The sequence shown here is derived from an EMBL/GenBank/DDBJ whole genome shotgun (WGS) entry which is preliminary data.</text>
</comment>
<dbReference type="EMBL" id="MCGH01000002">
    <property type="protein sequence ID" value="ODM06704.1"/>
    <property type="molecule type" value="Genomic_DNA"/>
</dbReference>
<dbReference type="InterPro" id="IPR050194">
    <property type="entry name" value="Glycosyltransferase_grp1"/>
</dbReference>
<name>A0A1E3AD85_9FIRM</name>
<proteinExistence type="predicted"/>
<dbReference type="PANTHER" id="PTHR45947">
    <property type="entry name" value="SULFOQUINOVOSYL TRANSFERASE SQD2"/>
    <property type="match status" value="1"/>
</dbReference>
<keyword evidence="3" id="KW-0808">Transferase</keyword>
<dbReference type="Pfam" id="PF13692">
    <property type="entry name" value="Glyco_trans_1_4"/>
    <property type="match status" value="1"/>
</dbReference>
<dbReference type="RefSeq" id="WP_087758242.1">
    <property type="nucleotide sequence ID" value="NZ_JAWYUW010000011.1"/>
</dbReference>
<organism evidence="3 4">
    <name type="scientific">Eisenbergiella tayi</name>
    <dbReference type="NCBI Taxonomy" id="1432052"/>
    <lineage>
        <taxon>Bacteria</taxon>
        <taxon>Bacillati</taxon>
        <taxon>Bacillota</taxon>
        <taxon>Clostridia</taxon>
        <taxon>Lachnospirales</taxon>
        <taxon>Lachnospiraceae</taxon>
        <taxon>Eisenbergiella</taxon>
    </lineage>
</organism>
<evidence type="ECO:0000259" key="2">
    <source>
        <dbReference type="Pfam" id="PF13439"/>
    </source>
</evidence>
<dbReference type="PANTHER" id="PTHR45947:SF3">
    <property type="entry name" value="SULFOQUINOVOSYL TRANSFERASE SQD2"/>
    <property type="match status" value="1"/>
</dbReference>
<feature type="transmembrane region" description="Helical" evidence="1">
    <location>
        <begin position="7"/>
        <end position="23"/>
    </location>
</feature>
<evidence type="ECO:0000313" key="4">
    <source>
        <dbReference type="Proteomes" id="UP000094067"/>
    </source>
</evidence>
<dbReference type="AlphaFoldDB" id="A0A1E3AD85"/>
<dbReference type="Gene3D" id="3.40.50.2000">
    <property type="entry name" value="Glycogen Phosphorylase B"/>
    <property type="match status" value="2"/>
</dbReference>
<protein>
    <submittedName>
        <fullName evidence="3">Alpha-D-kanosaminyltransferase</fullName>
        <ecNumber evidence="3">2.4.1.301</ecNumber>
    </submittedName>
</protein>
<reference evidence="3 4" key="1">
    <citation type="submission" date="2016-07" db="EMBL/GenBank/DDBJ databases">
        <title>Characterization of isolates of Eisenbergiella tayi derived from blood cultures, using whole genome sequencing.</title>
        <authorList>
            <person name="Burdz T."/>
            <person name="Wiebe D."/>
            <person name="Huynh C."/>
            <person name="Bernard K."/>
        </authorList>
    </citation>
    <scope>NUCLEOTIDE SEQUENCE [LARGE SCALE GENOMIC DNA]</scope>
    <source>
        <strain evidence="3 4">NML 110608</strain>
    </source>
</reference>
<gene>
    <name evidence="3" type="primary">kanE_2</name>
    <name evidence="3" type="ORF">BEI61_02594</name>
</gene>
<keyword evidence="1" id="KW-0812">Transmembrane</keyword>
<keyword evidence="1" id="KW-0472">Membrane</keyword>
<accession>A0A1E3AD85</accession>
<dbReference type="SUPFAM" id="SSF53756">
    <property type="entry name" value="UDP-Glycosyltransferase/glycogen phosphorylase"/>
    <property type="match status" value="1"/>
</dbReference>
<dbReference type="EC" id="2.4.1.301" evidence="3"/>
<keyword evidence="1" id="KW-1133">Transmembrane helix</keyword>
<dbReference type="GO" id="GO:0016757">
    <property type="term" value="F:glycosyltransferase activity"/>
    <property type="evidence" value="ECO:0007669"/>
    <property type="project" value="UniProtKB-KW"/>
</dbReference>
<feature type="domain" description="Glycosyltransferase subfamily 4-like N-terminal" evidence="2">
    <location>
        <begin position="16"/>
        <end position="178"/>
    </location>
</feature>
<dbReference type="Pfam" id="PF13439">
    <property type="entry name" value="Glyco_transf_4"/>
    <property type="match status" value="1"/>
</dbReference>
<dbReference type="PATRIC" id="fig|1432052.4.peg.2895"/>
<keyword evidence="3" id="KW-0328">Glycosyltransferase</keyword>
<evidence type="ECO:0000256" key="1">
    <source>
        <dbReference type="SAM" id="Phobius"/>
    </source>
</evidence>